<protein>
    <submittedName>
        <fullName evidence="2">Rhodanese-related sulfurtransferase</fullName>
    </submittedName>
</protein>
<sequence>MKFLHAGPKALAENGFLQSAFAQAPAAGAHALGATQRPTVRRRMLGLLLLGLLATSSACSQTTSTNAADHSMTAYDRMLGLLYKQTVPLIQPAELAEQLRKNPQGVVLLDTRNPDEFKVSHLQGARFVPYDALETANLQALPHNLPVVVYCTVGARSEKVGERLKALGYKDVRNLYGGIFQWVNEGHAVYNQAGPTAQVHPYSALWRPWLRRGEAAYK</sequence>
<dbReference type="InterPro" id="IPR036873">
    <property type="entry name" value="Rhodanese-like_dom_sf"/>
</dbReference>
<dbReference type="GO" id="GO:0016740">
    <property type="term" value="F:transferase activity"/>
    <property type="evidence" value="ECO:0007669"/>
    <property type="project" value="UniProtKB-KW"/>
</dbReference>
<dbReference type="Gene3D" id="3.40.250.10">
    <property type="entry name" value="Rhodanese-like domain"/>
    <property type="match status" value="1"/>
</dbReference>
<dbReference type="CDD" id="cd00158">
    <property type="entry name" value="RHOD"/>
    <property type="match status" value="1"/>
</dbReference>
<dbReference type="SMART" id="SM00450">
    <property type="entry name" value="RHOD"/>
    <property type="match status" value="1"/>
</dbReference>
<keyword evidence="2" id="KW-0808">Transferase</keyword>
<reference evidence="3" key="1">
    <citation type="submission" date="2017-06" db="EMBL/GenBank/DDBJ databases">
        <authorList>
            <person name="Varghese N."/>
            <person name="Submissions S."/>
        </authorList>
    </citation>
    <scope>NUCLEOTIDE SEQUENCE [LARGE SCALE GENOMIC DNA]</scope>
    <source>
        <strain evidence="3">DSM 11116</strain>
    </source>
</reference>
<evidence type="ECO:0000313" key="2">
    <source>
        <dbReference type="EMBL" id="SNC64589.1"/>
    </source>
</evidence>
<evidence type="ECO:0000313" key="3">
    <source>
        <dbReference type="Proteomes" id="UP000198131"/>
    </source>
</evidence>
<gene>
    <name evidence="2" type="ORF">SAMN06265337_1110</name>
</gene>
<dbReference type="PROSITE" id="PS50206">
    <property type="entry name" value="RHODANESE_3"/>
    <property type="match status" value="1"/>
</dbReference>
<dbReference type="InterPro" id="IPR001763">
    <property type="entry name" value="Rhodanese-like_dom"/>
</dbReference>
<dbReference type="EMBL" id="FYEW01000001">
    <property type="protein sequence ID" value="SNC64589.1"/>
    <property type="molecule type" value="Genomic_DNA"/>
</dbReference>
<dbReference type="RefSeq" id="WP_088842380.1">
    <property type="nucleotide sequence ID" value="NZ_FYEW01000001.1"/>
</dbReference>
<dbReference type="AlphaFoldDB" id="A0A212TEY8"/>
<name>A0A212TEY8_9BACT</name>
<dbReference type="InterPro" id="IPR050229">
    <property type="entry name" value="GlpE_sulfurtransferase"/>
</dbReference>
<accession>A0A212TEY8</accession>
<feature type="domain" description="Rhodanese" evidence="1">
    <location>
        <begin position="102"/>
        <end position="191"/>
    </location>
</feature>
<evidence type="ECO:0000259" key="1">
    <source>
        <dbReference type="PROSITE" id="PS50206"/>
    </source>
</evidence>
<proteinExistence type="predicted"/>
<dbReference type="SUPFAM" id="SSF52821">
    <property type="entry name" value="Rhodanese/Cell cycle control phosphatase"/>
    <property type="match status" value="1"/>
</dbReference>
<dbReference type="PANTHER" id="PTHR43031:SF16">
    <property type="entry name" value="OXIDOREDUCTASE"/>
    <property type="match status" value="1"/>
</dbReference>
<dbReference type="Pfam" id="PF00581">
    <property type="entry name" value="Rhodanese"/>
    <property type="match status" value="1"/>
</dbReference>
<organism evidence="2 3">
    <name type="scientific">Hymenobacter gelipurpurascens</name>
    <dbReference type="NCBI Taxonomy" id="89968"/>
    <lineage>
        <taxon>Bacteria</taxon>
        <taxon>Pseudomonadati</taxon>
        <taxon>Bacteroidota</taxon>
        <taxon>Cytophagia</taxon>
        <taxon>Cytophagales</taxon>
        <taxon>Hymenobacteraceae</taxon>
        <taxon>Hymenobacter</taxon>
    </lineage>
</organism>
<dbReference type="PANTHER" id="PTHR43031">
    <property type="entry name" value="FAD-DEPENDENT OXIDOREDUCTASE"/>
    <property type="match status" value="1"/>
</dbReference>
<keyword evidence="3" id="KW-1185">Reference proteome</keyword>
<dbReference type="Proteomes" id="UP000198131">
    <property type="component" value="Unassembled WGS sequence"/>
</dbReference>
<dbReference type="OrthoDB" id="598065at2"/>
<dbReference type="NCBIfam" id="NF045521">
    <property type="entry name" value="rhoda_near_glyco"/>
    <property type="match status" value="1"/>
</dbReference>